<accession>A0AAD6CHS1</accession>
<dbReference type="Proteomes" id="UP001213681">
    <property type="component" value="Unassembled WGS sequence"/>
</dbReference>
<keyword evidence="2" id="KW-0472">Membrane</keyword>
<dbReference type="RefSeq" id="XP_056771599.1">
    <property type="nucleotide sequence ID" value="XM_056903832.1"/>
</dbReference>
<evidence type="ECO:0000256" key="2">
    <source>
        <dbReference type="SAM" id="Phobius"/>
    </source>
</evidence>
<evidence type="ECO:0000313" key="4">
    <source>
        <dbReference type="Proteomes" id="UP001213681"/>
    </source>
</evidence>
<reference evidence="3" key="2">
    <citation type="journal article" date="2023" name="IMA Fungus">
        <title>Comparative genomic study of the Penicillium genus elucidates a diverse pangenome and 15 lateral gene transfer events.</title>
        <authorList>
            <person name="Petersen C."/>
            <person name="Sorensen T."/>
            <person name="Nielsen M.R."/>
            <person name="Sondergaard T.E."/>
            <person name="Sorensen J.L."/>
            <person name="Fitzpatrick D.A."/>
            <person name="Frisvad J.C."/>
            <person name="Nielsen K.L."/>
        </authorList>
    </citation>
    <scope>NUCLEOTIDE SEQUENCE</scope>
    <source>
        <strain evidence="3">IBT 16125</strain>
    </source>
</reference>
<dbReference type="GeneID" id="81594075"/>
<gene>
    <name evidence="3" type="ORF">N7458_000438</name>
</gene>
<name>A0AAD6CHS1_9EURO</name>
<keyword evidence="4" id="KW-1185">Reference proteome</keyword>
<evidence type="ECO:0000313" key="3">
    <source>
        <dbReference type="EMBL" id="KAJ5464752.1"/>
    </source>
</evidence>
<feature type="region of interest" description="Disordered" evidence="1">
    <location>
        <begin position="1"/>
        <end position="21"/>
    </location>
</feature>
<evidence type="ECO:0000256" key="1">
    <source>
        <dbReference type="SAM" id="MobiDB-lite"/>
    </source>
</evidence>
<sequence>MSESNKTMKADEGQQQPRAQRTRLSSTHLFKVLVLVFTVVILIWTFQQPLRRGFTYRPDTNVAEGPDPLGELSVEDHNINSPNSRCSLPTTRYDIQTGKTSCYPSSGGIWLADLGPVELQYLGINRFDSTERSENQSEEDHFCHELRKFGGSWYDPKSPDDLWVGGECSELDEFEPVFSIDRQVAFPAKGGVWVLGKDKETGRYPIGMAGVRNSLTMDERSMVLERLGAVYCDDVANCHLLDDLKNEPHDLAAGQNS</sequence>
<dbReference type="AlphaFoldDB" id="A0AAD6CHS1"/>
<organism evidence="3 4">
    <name type="scientific">Penicillium daleae</name>
    <dbReference type="NCBI Taxonomy" id="63821"/>
    <lineage>
        <taxon>Eukaryota</taxon>
        <taxon>Fungi</taxon>
        <taxon>Dikarya</taxon>
        <taxon>Ascomycota</taxon>
        <taxon>Pezizomycotina</taxon>
        <taxon>Eurotiomycetes</taxon>
        <taxon>Eurotiomycetidae</taxon>
        <taxon>Eurotiales</taxon>
        <taxon>Aspergillaceae</taxon>
        <taxon>Penicillium</taxon>
    </lineage>
</organism>
<reference evidence="3" key="1">
    <citation type="submission" date="2022-12" db="EMBL/GenBank/DDBJ databases">
        <authorList>
            <person name="Petersen C."/>
        </authorList>
    </citation>
    <scope>NUCLEOTIDE SEQUENCE</scope>
    <source>
        <strain evidence="3">IBT 16125</strain>
    </source>
</reference>
<feature type="region of interest" description="Disordered" evidence="1">
    <location>
        <begin position="65"/>
        <end position="85"/>
    </location>
</feature>
<feature type="compositionally biased region" description="Basic and acidic residues" evidence="1">
    <location>
        <begin position="1"/>
        <end position="12"/>
    </location>
</feature>
<comment type="caution">
    <text evidence="3">The sequence shown here is derived from an EMBL/GenBank/DDBJ whole genome shotgun (WGS) entry which is preliminary data.</text>
</comment>
<feature type="transmembrane region" description="Helical" evidence="2">
    <location>
        <begin position="28"/>
        <end position="46"/>
    </location>
</feature>
<keyword evidence="2" id="KW-0812">Transmembrane</keyword>
<keyword evidence="2" id="KW-1133">Transmembrane helix</keyword>
<proteinExistence type="predicted"/>
<protein>
    <submittedName>
        <fullName evidence="3">Uncharacterized protein</fullName>
    </submittedName>
</protein>
<dbReference type="EMBL" id="JAPVEA010000001">
    <property type="protein sequence ID" value="KAJ5464752.1"/>
    <property type="molecule type" value="Genomic_DNA"/>
</dbReference>